<dbReference type="STRING" id="441959.B8M6G3"/>
<keyword evidence="3" id="KW-1185">Reference proteome</keyword>
<reference evidence="3" key="1">
    <citation type="journal article" date="2015" name="Genome Announc.">
        <title>Genome sequence of the AIDS-associated pathogen Penicillium marneffei (ATCC18224) and its near taxonomic relative Talaromyces stipitatus (ATCC10500).</title>
        <authorList>
            <person name="Nierman W.C."/>
            <person name="Fedorova-Abrams N.D."/>
            <person name="Andrianopoulos A."/>
        </authorList>
    </citation>
    <scope>NUCLEOTIDE SEQUENCE [LARGE SCALE GENOMIC DNA]</scope>
    <source>
        <strain evidence="3">ATCC 10500 / CBS 375.48 / QM 6759 / NRRL 1006</strain>
    </source>
</reference>
<dbReference type="InterPro" id="IPR029069">
    <property type="entry name" value="HotDog_dom_sf"/>
</dbReference>
<gene>
    <name evidence="2" type="ORF">TSTA_026480</name>
</gene>
<name>B8M6G3_TALSN</name>
<dbReference type="Pfam" id="PF03061">
    <property type="entry name" value="4HBT"/>
    <property type="match status" value="1"/>
</dbReference>
<dbReference type="SUPFAM" id="SSF54637">
    <property type="entry name" value="Thioesterase/thiol ester dehydrase-isomerase"/>
    <property type="match status" value="1"/>
</dbReference>
<dbReference type="InParanoid" id="B8M6G3"/>
<dbReference type="VEuPathDB" id="FungiDB:TSTA_026480"/>
<evidence type="ECO:0000313" key="2">
    <source>
        <dbReference type="EMBL" id="EED19338.1"/>
    </source>
</evidence>
<dbReference type="InterPro" id="IPR052061">
    <property type="entry name" value="PTE-AB_protein"/>
</dbReference>
<dbReference type="GeneID" id="8098929"/>
<proteinExistence type="predicted"/>
<dbReference type="HOGENOM" id="CLU_052827_0_2_1"/>
<dbReference type="PANTHER" id="PTHR47260">
    <property type="entry name" value="UPF0644 PROTEIN PB2B4.06"/>
    <property type="match status" value="1"/>
</dbReference>
<protein>
    <submittedName>
        <fullName evidence="2">Thioesterase family protein</fullName>
    </submittedName>
</protein>
<dbReference type="RefSeq" id="XP_002479772.1">
    <property type="nucleotide sequence ID" value="XM_002479727.1"/>
</dbReference>
<dbReference type="EMBL" id="EQ962654">
    <property type="protein sequence ID" value="EED19338.1"/>
    <property type="molecule type" value="Genomic_DNA"/>
</dbReference>
<dbReference type="OMA" id="RVFYNDK"/>
<dbReference type="Gene3D" id="3.10.129.10">
    <property type="entry name" value="Hotdog Thioesterase"/>
    <property type="match status" value="1"/>
</dbReference>
<feature type="domain" description="Thioesterase" evidence="1">
    <location>
        <begin position="175"/>
        <end position="229"/>
    </location>
</feature>
<evidence type="ECO:0000313" key="3">
    <source>
        <dbReference type="Proteomes" id="UP000001745"/>
    </source>
</evidence>
<sequence length="274" mass="31410">MFHVLKKSYNTLLFRSVPIPLRRDILPAQLTSTPVRNLTTYVLNNTENTKRSRWRRRIILGLLSGSLGYFFGKSYIYEQCFPTEPDSVQDVKYVKLIGKLLDNLPATWEARSDPRFVEWEAYDGFSNGDKERRLTSGPLRGSRGLAVQKIFWNEEQKRCVNVVHFGKSLEGWPRIVHGGILATVLDETLGRVAIRSVPAHTGVTAHLDIKYINAVKSDRPYLVVAYLDKERSTDRKAYVTGGIFDPITKKVYCRCEALFVVPKGLSLRRIEERF</sequence>
<dbReference type="CDD" id="cd03443">
    <property type="entry name" value="PaaI_thioesterase"/>
    <property type="match status" value="1"/>
</dbReference>
<organism evidence="2 3">
    <name type="scientific">Talaromyces stipitatus (strain ATCC 10500 / CBS 375.48 / QM 6759 / NRRL 1006)</name>
    <name type="common">Penicillium stipitatum</name>
    <dbReference type="NCBI Taxonomy" id="441959"/>
    <lineage>
        <taxon>Eukaryota</taxon>
        <taxon>Fungi</taxon>
        <taxon>Dikarya</taxon>
        <taxon>Ascomycota</taxon>
        <taxon>Pezizomycotina</taxon>
        <taxon>Eurotiomycetes</taxon>
        <taxon>Eurotiomycetidae</taxon>
        <taxon>Eurotiales</taxon>
        <taxon>Trichocomaceae</taxon>
        <taxon>Talaromyces</taxon>
        <taxon>Talaromyces sect. Talaromyces</taxon>
    </lineage>
</organism>
<dbReference type="eggNOG" id="ENOG502SSJB">
    <property type="taxonomic scope" value="Eukaryota"/>
</dbReference>
<dbReference type="PhylomeDB" id="B8M6G3"/>
<dbReference type="Proteomes" id="UP000001745">
    <property type="component" value="Unassembled WGS sequence"/>
</dbReference>
<evidence type="ECO:0000259" key="1">
    <source>
        <dbReference type="Pfam" id="PF03061"/>
    </source>
</evidence>
<dbReference type="AlphaFoldDB" id="B8M6G3"/>
<dbReference type="InterPro" id="IPR006683">
    <property type="entry name" value="Thioestr_dom"/>
</dbReference>
<dbReference type="OrthoDB" id="506431at2759"/>
<dbReference type="PANTHER" id="PTHR47260:SF1">
    <property type="entry name" value="UPF0644 PROTEIN PB2B4.06"/>
    <property type="match status" value="1"/>
</dbReference>
<accession>B8M6G3</accession>